<sequence length="134" mass="14606">MCSSGNQALNDTERSSSNARSPPSSRRPNVRAGALLKLIDVVAGVTARKHAGFSCVTVSVDSVLLLRPIYLGELVHLSTSVNRAWGSSMEVGVRVVKEDPRTGEREYVSHCESRRMPPRHLEEAEPDPNLSPLT</sequence>
<proteinExistence type="predicted"/>
<dbReference type="EMBL" id="KZ820268">
    <property type="protein sequence ID" value="PWN48102.1"/>
    <property type="molecule type" value="Genomic_DNA"/>
</dbReference>
<dbReference type="Proteomes" id="UP000245626">
    <property type="component" value="Unassembled WGS sequence"/>
</dbReference>
<keyword evidence="2" id="KW-1185">Reference proteome</keyword>
<gene>
    <name evidence="1" type="ORF">IE53DRAFT_320016</name>
</gene>
<protein>
    <submittedName>
        <fullName evidence="1">Uncharacterized protein</fullName>
    </submittedName>
</protein>
<reference evidence="1 2" key="1">
    <citation type="journal article" date="2018" name="Mol. Biol. Evol.">
        <title>Broad Genomic Sampling Reveals a Smut Pathogenic Ancestry of the Fungal Clade Ustilaginomycotina.</title>
        <authorList>
            <person name="Kijpornyongpan T."/>
            <person name="Mondo S.J."/>
            <person name="Barry K."/>
            <person name="Sandor L."/>
            <person name="Lee J."/>
            <person name="Lipzen A."/>
            <person name="Pangilinan J."/>
            <person name="LaButti K."/>
            <person name="Hainaut M."/>
            <person name="Henrissat B."/>
            <person name="Grigoriev I.V."/>
            <person name="Spatafora J.W."/>
            <person name="Aime M.C."/>
        </authorList>
    </citation>
    <scope>NUCLEOTIDE SEQUENCE [LARGE SCALE GENOMIC DNA]</scope>
    <source>
        <strain evidence="1 2">SA 807</strain>
    </source>
</reference>
<organism evidence="1 2">
    <name type="scientific">Violaceomyces palustris</name>
    <dbReference type="NCBI Taxonomy" id="1673888"/>
    <lineage>
        <taxon>Eukaryota</taxon>
        <taxon>Fungi</taxon>
        <taxon>Dikarya</taxon>
        <taxon>Basidiomycota</taxon>
        <taxon>Ustilaginomycotina</taxon>
        <taxon>Ustilaginomycetes</taxon>
        <taxon>Violaceomycetales</taxon>
        <taxon>Violaceomycetaceae</taxon>
        <taxon>Violaceomyces</taxon>
    </lineage>
</organism>
<evidence type="ECO:0000313" key="1">
    <source>
        <dbReference type="EMBL" id="PWN48102.1"/>
    </source>
</evidence>
<evidence type="ECO:0000313" key="2">
    <source>
        <dbReference type="Proteomes" id="UP000245626"/>
    </source>
</evidence>
<accession>A0ACD0NQQ4</accession>
<name>A0ACD0NQQ4_9BASI</name>